<accession>A0A3L8PX36</accession>
<name>A0A3L8PX36_9GAMM</name>
<dbReference type="Proteomes" id="UP000281474">
    <property type="component" value="Unassembled WGS sequence"/>
</dbReference>
<comment type="caution">
    <text evidence="1">The sequence shown here is derived from an EMBL/GenBank/DDBJ whole genome shotgun (WGS) entry which is preliminary data.</text>
</comment>
<evidence type="ECO:0000313" key="2">
    <source>
        <dbReference type="Proteomes" id="UP000281474"/>
    </source>
</evidence>
<organism evidence="1 2">
    <name type="scientific">Parashewanella curva</name>
    <dbReference type="NCBI Taxonomy" id="2338552"/>
    <lineage>
        <taxon>Bacteria</taxon>
        <taxon>Pseudomonadati</taxon>
        <taxon>Pseudomonadota</taxon>
        <taxon>Gammaproteobacteria</taxon>
        <taxon>Alteromonadales</taxon>
        <taxon>Shewanellaceae</taxon>
        <taxon>Parashewanella</taxon>
    </lineage>
</organism>
<reference evidence="1 2" key="1">
    <citation type="submission" date="2018-09" db="EMBL/GenBank/DDBJ databases">
        <title>Phylogeny of the Shewanellaceae, and recommendation for two new genera, Pseudoshewanella and Parashewanella.</title>
        <authorList>
            <person name="Wang G."/>
        </authorList>
    </citation>
    <scope>NUCLEOTIDE SEQUENCE [LARGE SCALE GENOMIC DNA]</scope>
    <source>
        <strain evidence="1 2">C51</strain>
    </source>
</reference>
<evidence type="ECO:0000313" key="1">
    <source>
        <dbReference type="EMBL" id="RLV60017.1"/>
    </source>
</evidence>
<proteinExistence type="predicted"/>
<protein>
    <submittedName>
        <fullName evidence="1">Uncharacterized protein</fullName>
    </submittedName>
</protein>
<gene>
    <name evidence="1" type="ORF">D5018_08865</name>
</gene>
<sequence length="131" mass="15181">MLLKSLSNRLQNPLESLVTQVTPKQRVNMFCDTKLSEIIASEEFLMEGLEKNFWRLIKLYQPEIWENIDESGDEYLWVIAIFGEYCIFKTATGIGFKLARYDNFGEVDAETDKPKPLGDIVSHIVNSRFKI</sequence>
<keyword evidence="2" id="KW-1185">Reference proteome</keyword>
<dbReference type="EMBL" id="QZEI01000022">
    <property type="protein sequence ID" value="RLV60017.1"/>
    <property type="molecule type" value="Genomic_DNA"/>
</dbReference>
<dbReference type="AlphaFoldDB" id="A0A3L8PX36"/>